<evidence type="ECO:0000256" key="1">
    <source>
        <dbReference type="SAM" id="SignalP"/>
    </source>
</evidence>
<dbReference type="OrthoDB" id="3357160at2"/>
<feature type="domain" description="Endonuclease/exonuclease/phosphatase" evidence="2">
    <location>
        <begin position="39"/>
        <end position="221"/>
    </location>
</feature>
<dbReference type="EMBL" id="LQMT02000003">
    <property type="protein sequence ID" value="ONF74874.1"/>
    <property type="molecule type" value="Genomic_DNA"/>
</dbReference>
<sequence>MKSVLAAVALIAGTAAPAAAATDFPVLQMNLCRSGVANCFNQGGTNPMAKAASTIVAANPAVVTLNEACSSETTKLAADVKAQSGRAYTVVWQPVGKKENGRTTPYPCTSGRGEYGIAVLARQDLGAVKAREGGYYGPQDGGAEQRAYLCAKFGTVNACTTHLSTKQPAVEQQCQDLKGLLAKYGTGTVFGGDLNLRYPGDPSAQACVPAGSFRKGDGGVQHIIAGGAFGFGSSGKTSIPGTDHPAWRVTLTR</sequence>
<dbReference type="InterPro" id="IPR036691">
    <property type="entry name" value="Endo/exonu/phosph_ase_sf"/>
</dbReference>
<dbReference type="InterPro" id="IPR005135">
    <property type="entry name" value="Endo/exonuclease/phosphatase"/>
</dbReference>
<dbReference type="Pfam" id="PF03372">
    <property type="entry name" value="Exo_endo_phos"/>
    <property type="match status" value="1"/>
</dbReference>
<reference evidence="3 4" key="1">
    <citation type="submission" date="2016-12" db="EMBL/GenBank/DDBJ databases">
        <title>Amycolatopsis keratiniphila subsp. keratiniphila genome sequencing and assembly.</title>
        <authorList>
            <person name="Mayilraj S."/>
            <person name="Kaur N."/>
        </authorList>
    </citation>
    <scope>NUCLEOTIDE SEQUENCE [LARGE SCALE GENOMIC DNA]</scope>
    <source>
        <strain evidence="3 4">DSM 44409</strain>
    </source>
</reference>
<dbReference type="Proteomes" id="UP000076660">
    <property type="component" value="Unassembled WGS sequence"/>
</dbReference>
<dbReference type="RefSeq" id="WP_063271773.1">
    <property type="nucleotide sequence ID" value="NZ_LQMT02000003.1"/>
</dbReference>
<accession>A0A1W2M3Y5</accession>
<evidence type="ECO:0000313" key="3">
    <source>
        <dbReference type="EMBL" id="ONF74874.1"/>
    </source>
</evidence>
<evidence type="ECO:0000313" key="4">
    <source>
        <dbReference type="Proteomes" id="UP000076660"/>
    </source>
</evidence>
<feature type="chain" id="PRO_5010709751" description="Endonuclease/exonuclease/phosphatase domain-containing protein" evidence="1">
    <location>
        <begin position="21"/>
        <end position="253"/>
    </location>
</feature>
<evidence type="ECO:0000259" key="2">
    <source>
        <dbReference type="Pfam" id="PF03372"/>
    </source>
</evidence>
<gene>
    <name evidence="3" type="ORF">AVR91_0201540</name>
</gene>
<dbReference type="Gene3D" id="3.60.10.10">
    <property type="entry name" value="Endonuclease/exonuclease/phosphatase"/>
    <property type="match status" value="1"/>
</dbReference>
<dbReference type="AlphaFoldDB" id="A0A1W2M3Y5"/>
<name>A0A1W2M3Y5_9PSEU</name>
<dbReference type="GO" id="GO:0003824">
    <property type="term" value="F:catalytic activity"/>
    <property type="evidence" value="ECO:0007669"/>
    <property type="project" value="InterPro"/>
</dbReference>
<comment type="caution">
    <text evidence="3">The sequence shown here is derived from an EMBL/GenBank/DDBJ whole genome shotgun (WGS) entry which is preliminary data.</text>
</comment>
<feature type="signal peptide" evidence="1">
    <location>
        <begin position="1"/>
        <end position="20"/>
    </location>
</feature>
<dbReference type="SUPFAM" id="SSF56219">
    <property type="entry name" value="DNase I-like"/>
    <property type="match status" value="1"/>
</dbReference>
<organism evidence="3 4">
    <name type="scientific">Amycolatopsis keratiniphila subsp. keratiniphila</name>
    <dbReference type="NCBI Taxonomy" id="227715"/>
    <lineage>
        <taxon>Bacteria</taxon>
        <taxon>Bacillati</taxon>
        <taxon>Actinomycetota</taxon>
        <taxon>Actinomycetes</taxon>
        <taxon>Pseudonocardiales</taxon>
        <taxon>Pseudonocardiaceae</taxon>
        <taxon>Amycolatopsis</taxon>
        <taxon>Amycolatopsis japonica group</taxon>
    </lineage>
</organism>
<proteinExistence type="predicted"/>
<protein>
    <recommendedName>
        <fullName evidence="2">Endonuclease/exonuclease/phosphatase domain-containing protein</fullName>
    </recommendedName>
</protein>
<keyword evidence="1" id="KW-0732">Signal</keyword>